<dbReference type="Gene3D" id="3.40.30.10">
    <property type="entry name" value="Glutaredoxin"/>
    <property type="match status" value="1"/>
</dbReference>
<keyword evidence="2" id="KW-0472">Membrane</keyword>
<feature type="transmembrane region" description="Helical" evidence="2">
    <location>
        <begin position="15"/>
        <end position="35"/>
    </location>
</feature>
<dbReference type="GO" id="GO:0005783">
    <property type="term" value="C:endoplasmic reticulum"/>
    <property type="evidence" value="ECO:0007669"/>
    <property type="project" value="TreeGrafter"/>
</dbReference>
<keyword evidence="2" id="KW-0812">Transmembrane</keyword>
<dbReference type="GO" id="GO:0006457">
    <property type="term" value="P:protein folding"/>
    <property type="evidence" value="ECO:0007669"/>
    <property type="project" value="TreeGrafter"/>
</dbReference>
<proteinExistence type="inferred from homology"/>
<evidence type="ECO:0000256" key="1">
    <source>
        <dbReference type="ARBA" id="ARBA00006347"/>
    </source>
</evidence>
<dbReference type="PROSITE" id="PS51352">
    <property type="entry name" value="THIOREDOXIN_2"/>
    <property type="match status" value="1"/>
</dbReference>
<dbReference type="EMBL" id="MN740847">
    <property type="protein sequence ID" value="QHU14818.1"/>
    <property type="molecule type" value="Genomic_DNA"/>
</dbReference>
<dbReference type="InterPro" id="IPR051063">
    <property type="entry name" value="PDI"/>
</dbReference>
<dbReference type="InterPro" id="IPR017937">
    <property type="entry name" value="Thioredoxin_CS"/>
</dbReference>
<evidence type="ECO:0000256" key="2">
    <source>
        <dbReference type="SAM" id="Phobius"/>
    </source>
</evidence>
<evidence type="ECO:0000313" key="4">
    <source>
        <dbReference type="EMBL" id="QHU14818.1"/>
    </source>
</evidence>
<protein>
    <recommendedName>
        <fullName evidence="3">Thioredoxin domain-containing protein</fullName>
    </recommendedName>
</protein>
<dbReference type="GO" id="GO:0003756">
    <property type="term" value="F:protein disulfide isomerase activity"/>
    <property type="evidence" value="ECO:0007669"/>
    <property type="project" value="TreeGrafter"/>
</dbReference>
<dbReference type="InterPro" id="IPR036249">
    <property type="entry name" value="Thioredoxin-like_sf"/>
</dbReference>
<name>A0A6C0KER5_9ZZZZ</name>
<dbReference type="Pfam" id="PF00085">
    <property type="entry name" value="Thioredoxin"/>
    <property type="match status" value="1"/>
</dbReference>
<feature type="domain" description="Thioredoxin" evidence="3">
    <location>
        <begin position="16"/>
        <end position="138"/>
    </location>
</feature>
<dbReference type="PANTHER" id="PTHR45672:SF11">
    <property type="entry name" value="PROTEIN DISULFIDE-ISOMERASE C17H9.14C"/>
    <property type="match status" value="1"/>
</dbReference>
<reference evidence="4" key="1">
    <citation type="journal article" date="2020" name="Nature">
        <title>Giant virus diversity and host interactions through global metagenomics.</title>
        <authorList>
            <person name="Schulz F."/>
            <person name="Roux S."/>
            <person name="Paez-Espino D."/>
            <person name="Jungbluth S."/>
            <person name="Walsh D.A."/>
            <person name="Denef V.J."/>
            <person name="McMahon K.D."/>
            <person name="Konstantinidis K.T."/>
            <person name="Eloe-Fadrosh E.A."/>
            <person name="Kyrpides N.C."/>
            <person name="Woyke T."/>
        </authorList>
    </citation>
    <scope>NUCLEOTIDE SEQUENCE</scope>
    <source>
        <strain evidence="4">GVMAG-S-1102244-55</strain>
    </source>
</reference>
<dbReference type="InterPro" id="IPR013766">
    <property type="entry name" value="Thioredoxin_domain"/>
</dbReference>
<dbReference type="SUPFAM" id="SSF52833">
    <property type="entry name" value="Thioredoxin-like"/>
    <property type="match status" value="1"/>
</dbReference>
<comment type="similarity">
    <text evidence="1">Belongs to the protein disulfide isomerase family.</text>
</comment>
<dbReference type="AlphaFoldDB" id="A0A6C0KER5"/>
<accession>A0A6C0KER5</accession>
<evidence type="ECO:0000259" key="3">
    <source>
        <dbReference type="PROSITE" id="PS51352"/>
    </source>
</evidence>
<dbReference type="PROSITE" id="PS00194">
    <property type="entry name" value="THIOREDOXIN_1"/>
    <property type="match status" value="1"/>
</dbReference>
<organism evidence="4">
    <name type="scientific">viral metagenome</name>
    <dbReference type="NCBI Taxonomy" id="1070528"/>
    <lineage>
        <taxon>unclassified sequences</taxon>
        <taxon>metagenomes</taxon>
        <taxon>organismal metagenomes</taxon>
    </lineage>
</organism>
<dbReference type="PANTHER" id="PTHR45672">
    <property type="entry name" value="PROTEIN DISULFIDE-ISOMERASE C17H9.14C-RELATED"/>
    <property type="match status" value="1"/>
</dbReference>
<keyword evidence="2" id="KW-1133">Transmembrane helix</keyword>
<sequence length="138" mass="16063">MLGWLKLLRKKFNKLNSVVQIAIGLLIVVAVRYLIQLLQYRYYSASLENFSNPKKLVYFHMNTCGHCKKFNPEWDKFAASYNGPIEIKKVERKEAGDDLEKYKIQGFPSILLIDEQDNTKEFDGDRTVTGLEKFVSSY</sequence>